<protein>
    <submittedName>
        <fullName evidence="2">Uncharacterized protein</fullName>
    </submittedName>
</protein>
<keyword evidence="1" id="KW-0472">Membrane</keyword>
<dbReference type="RefSeq" id="WP_213005800.1">
    <property type="nucleotide sequence ID" value="NZ_BOQN01000020.1"/>
</dbReference>
<evidence type="ECO:0000256" key="1">
    <source>
        <dbReference type="SAM" id="Phobius"/>
    </source>
</evidence>
<dbReference type="AlphaFoldDB" id="A0A919T6Z2"/>
<proteinExistence type="predicted"/>
<keyword evidence="3" id="KW-1185">Reference proteome</keyword>
<keyword evidence="1" id="KW-1133">Transmembrane helix</keyword>
<feature type="transmembrane region" description="Helical" evidence="1">
    <location>
        <begin position="350"/>
        <end position="370"/>
    </location>
</feature>
<dbReference type="Proteomes" id="UP000677082">
    <property type="component" value="Unassembled WGS sequence"/>
</dbReference>
<evidence type="ECO:0000313" key="2">
    <source>
        <dbReference type="EMBL" id="GIM89842.1"/>
    </source>
</evidence>
<accession>A0A919T6Z2</accession>
<comment type="caution">
    <text evidence="2">The sequence shown here is derived from an EMBL/GenBank/DDBJ whole genome shotgun (WGS) entry which is preliminary data.</text>
</comment>
<organism evidence="2 3">
    <name type="scientific">Paractinoplanes toevensis</name>
    <dbReference type="NCBI Taxonomy" id="571911"/>
    <lineage>
        <taxon>Bacteria</taxon>
        <taxon>Bacillati</taxon>
        <taxon>Actinomycetota</taxon>
        <taxon>Actinomycetes</taxon>
        <taxon>Micromonosporales</taxon>
        <taxon>Micromonosporaceae</taxon>
        <taxon>Paractinoplanes</taxon>
    </lineage>
</organism>
<keyword evidence="1" id="KW-0812">Transmembrane</keyword>
<evidence type="ECO:0000313" key="3">
    <source>
        <dbReference type="Proteomes" id="UP000677082"/>
    </source>
</evidence>
<gene>
    <name evidence="2" type="ORF">Ato02nite_016350</name>
</gene>
<dbReference type="EMBL" id="BOQN01000020">
    <property type="protein sequence ID" value="GIM89842.1"/>
    <property type="molecule type" value="Genomic_DNA"/>
</dbReference>
<sequence length="401" mass="43406">MAKRAKRRPISSAAKTPQLEIVAVLGVGHGGAELDQELAICRSALLYADHVTLASPRLFALVAAMGVVSVTPQTFREVMNRAVRDGGDAMREVAESTRQLGEALDAFPSRHELNPSQRREKASLLRRFDQDLDGLRGTARKNISELGGDELILAIQEGVLTLEPLVHAEEEFDDLPTDVLLGRYVDVVRRSLAGGQNYPLFDASTGDLARLGLDAGHFTRTEATLARGKNAAAGTGFIDRLPSIPFANMSEVLDIRQELRAPLGRFRKAVSGLSSGVDVPPEDAEFSAALDARWIQDVQPALDEIEERIQQDASLRALTGKFTAGVVDPLKSAFPAAGLGSLSFAAGVNAWLGAAAVIGAATAAPMVKAVQERRKAMRDIEKQPYYFLYKTEETVRPRELR</sequence>
<name>A0A919T6Z2_9ACTN</name>
<reference evidence="2 3" key="1">
    <citation type="submission" date="2021-03" db="EMBL/GenBank/DDBJ databases">
        <title>Whole genome shotgun sequence of Actinoplanes toevensis NBRC 105298.</title>
        <authorList>
            <person name="Komaki H."/>
            <person name="Tamura T."/>
        </authorList>
    </citation>
    <scope>NUCLEOTIDE SEQUENCE [LARGE SCALE GENOMIC DNA]</scope>
    <source>
        <strain evidence="2 3">NBRC 105298</strain>
    </source>
</reference>